<accession>A0A363NWS1</accession>
<comment type="caution">
    <text evidence="3">The sequence shown here is derived from an EMBL/GenBank/DDBJ whole genome shotgun (WGS) entry which is preliminary data.</text>
</comment>
<reference evidence="3 4" key="1">
    <citation type="submission" date="2018-04" db="EMBL/GenBank/DDBJ databases">
        <title>Sphingobacterium sp. M46 Genome.</title>
        <authorList>
            <person name="Cheng J."/>
            <person name="Li Y."/>
        </authorList>
    </citation>
    <scope>NUCLEOTIDE SEQUENCE [LARGE SCALE GENOMIC DNA]</scope>
    <source>
        <strain evidence="3 4">M46</strain>
    </source>
</reference>
<feature type="signal peptide" evidence="1">
    <location>
        <begin position="1"/>
        <end position="31"/>
    </location>
</feature>
<evidence type="ECO:0000313" key="3">
    <source>
        <dbReference type="EMBL" id="PUV25101.1"/>
    </source>
</evidence>
<dbReference type="Pfam" id="PF20448">
    <property type="entry name" value="DUF6705"/>
    <property type="match status" value="1"/>
</dbReference>
<dbReference type="InterPro" id="IPR046551">
    <property type="entry name" value="DUF6705"/>
</dbReference>
<evidence type="ECO:0000259" key="2">
    <source>
        <dbReference type="Pfam" id="PF20448"/>
    </source>
</evidence>
<protein>
    <recommendedName>
        <fullName evidence="2">DUF6705 domain-containing protein</fullName>
    </recommendedName>
</protein>
<sequence length="188" mass="21189">MLNSIKKIKKIKMKKGAILFMMILITGFGFAQSKDNRNESGRHLKPAGLNKFYGTWKYEGQGDVFTIVLTKDEYYNKNSGDKLDFAVGYHSYKRDGVMIDGYDAGGNNTITTGSFDKKVNNENILSFRFRETKNRVNARGTLTYVKGNPDKLIFKLILAEGGGMISIDGKGSQYKLHVPNNIELKRVK</sequence>
<organism evidence="3 4">
    <name type="scientific">Sphingobacterium athyrii</name>
    <dbReference type="NCBI Taxonomy" id="2152717"/>
    <lineage>
        <taxon>Bacteria</taxon>
        <taxon>Pseudomonadati</taxon>
        <taxon>Bacteroidota</taxon>
        <taxon>Sphingobacteriia</taxon>
        <taxon>Sphingobacteriales</taxon>
        <taxon>Sphingobacteriaceae</taxon>
        <taxon>Sphingobacterium</taxon>
    </lineage>
</organism>
<dbReference type="EMBL" id="QCXX01000002">
    <property type="protein sequence ID" value="PUV25101.1"/>
    <property type="molecule type" value="Genomic_DNA"/>
</dbReference>
<keyword evidence="4" id="KW-1185">Reference proteome</keyword>
<proteinExistence type="predicted"/>
<feature type="chain" id="PRO_5016767636" description="DUF6705 domain-containing protein" evidence="1">
    <location>
        <begin position="32"/>
        <end position="188"/>
    </location>
</feature>
<feature type="domain" description="DUF6705" evidence="2">
    <location>
        <begin position="13"/>
        <end position="182"/>
    </location>
</feature>
<name>A0A363NWS1_9SPHI</name>
<dbReference type="Proteomes" id="UP000250831">
    <property type="component" value="Unassembled WGS sequence"/>
</dbReference>
<evidence type="ECO:0000313" key="4">
    <source>
        <dbReference type="Proteomes" id="UP000250831"/>
    </source>
</evidence>
<gene>
    <name evidence="3" type="ORF">DCO56_09165</name>
</gene>
<dbReference type="AlphaFoldDB" id="A0A363NWS1"/>
<evidence type="ECO:0000256" key="1">
    <source>
        <dbReference type="SAM" id="SignalP"/>
    </source>
</evidence>
<keyword evidence="1" id="KW-0732">Signal</keyword>